<dbReference type="Proteomes" id="UP000249130">
    <property type="component" value="Unassembled WGS sequence"/>
</dbReference>
<reference evidence="1 2" key="1">
    <citation type="submission" date="2017-07" db="EMBL/GenBank/DDBJ databases">
        <title>Draft Genome Sequences of Select Purple Nonsulfur Bacteria.</title>
        <authorList>
            <person name="Lasarre B."/>
            <person name="Mckinlay J.B."/>
        </authorList>
    </citation>
    <scope>NUCLEOTIDE SEQUENCE [LARGE SCALE GENOMIC DNA]</scope>
    <source>
        <strain evidence="1 2">DSM 5909</strain>
    </source>
</reference>
<evidence type="ECO:0000313" key="1">
    <source>
        <dbReference type="EMBL" id="RAI44709.1"/>
    </source>
</evidence>
<keyword evidence="2" id="KW-1185">Reference proteome</keyword>
<dbReference type="EMBL" id="NPEX01000036">
    <property type="protein sequence ID" value="RAI44709.1"/>
    <property type="molecule type" value="Genomic_DNA"/>
</dbReference>
<comment type="caution">
    <text evidence="1">The sequence shown here is derived from an EMBL/GenBank/DDBJ whole genome shotgun (WGS) entry which is preliminary data.</text>
</comment>
<sequence>MTPVLVTAPDAEVVSVATLKTMLGLGAETADAVIEAARDAVVAEIDPASDGCLSRALRPATWELRGSDFGCGRIDLPYPPCTSIVSVVYDDAQGVEKVLAEHDDYRVFLRPLGYSFIAPVWNRAWPATRGDIESVRIRFVAGYAATPVDLMPKGIVGAIALGVRQILPMMTRDLTVSSDEVPDVRRVQYVVSQNASKVLEGVMMRLLLKLQVYG</sequence>
<evidence type="ECO:0000313" key="2">
    <source>
        <dbReference type="Proteomes" id="UP000249130"/>
    </source>
</evidence>
<dbReference type="OrthoDB" id="8452228at2"/>
<gene>
    <name evidence="1" type="ORF">CH341_07790</name>
</gene>
<organism evidence="1 2">
    <name type="scientific">Rhodoplanes roseus</name>
    <dbReference type="NCBI Taxonomy" id="29409"/>
    <lineage>
        <taxon>Bacteria</taxon>
        <taxon>Pseudomonadati</taxon>
        <taxon>Pseudomonadota</taxon>
        <taxon>Alphaproteobacteria</taxon>
        <taxon>Hyphomicrobiales</taxon>
        <taxon>Nitrobacteraceae</taxon>
        <taxon>Rhodoplanes</taxon>
    </lineage>
</organism>
<proteinExistence type="predicted"/>
<dbReference type="AlphaFoldDB" id="A0A327L171"/>
<accession>A0A327L171</accession>
<name>A0A327L171_9BRAD</name>
<protein>
    <submittedName>
        <fullName evidence="1">Uncharacterized protein</fullName>
    </submittedName>
</protein>
<dbReference type="RefSeq" id="WP_111418471.1">
    <property type="nucleotide sequence ID" value="NZ_NPEX01000036.1"/>
</dbReference>